<proteinExistence type="inferred from homology"/>
<dbReference type="EC" id="3.2.1.39" evidence="3"/>
<dbReference type="Proteomes" id="UP000030748">
    <property type="component" value="Unassembled WGS sequence"/>
</dbReference>
<name>A0A022PZ83_ERYGU</name>
<evidence type="ECO:0000256" key="2">
    <source>
        <dbReference type="ARBA" id="ARBA00008773"/>
    </source>
</evidence>
<evidence type="ECO:0000256" key="7">
    <source>
        <dbReference type="RuleBase" id="RU004335"/>
    </source>
</evidence>
<dbReference type="Gene3D" id="3.20.20.80">
    <property type="entry name" value="Glycosidases"/>
    <property type="match status" value="1"/>
</dbReference>
<feature type="chain" id="PRO_5001503701" description="glucan endo-1,3-beta-D-glucosidase" evidence="8">
    <location>
        <begin position="18"/>
        <end position="380"/>
    </location>
</feature>
<evidence type="ECO:0000256" key="3">
    <source>
        <dbReference type="ARBA" id="ARBA00012780"/>
    </source>
</evidence>
<keyword evidence="6" id="KW-0326">Glycosidase</keyword>
<sequence>MALFSFFFFSFVLLSSSNPFSNDAFTGTYGVNYGKLANNIPPPESVVTLLKAAKIKNVRIYDVEPATLRAFSGSEIEIIVGLGNEFLRDISVNPDRAVQWVKENVEPYLPGTHIAGIAVGNEILGGGDPELWEVLVPAVKNVHNALERVGLSGRVEVSSPHSEAVFATTYPPSAGAFKESVLPYMTPLLEFFAQIKTPFYINAYPFLAYMSDPAHIDIKYALFESNPGISDPKTKLHYDNMFDAQVDAAYFALEKMGYGGMPVIVSETGWASKGDESEAGANLKNARTYNLNLRKRLLKRKGTPYRPKVAVRAYVFALFNENMKPGPTSERNFGLFKADGSVSYDVGFTGLVPSSSPPSSSSCVIYAAAAAAAAAGVLVF</sequence>
<dbReference type="FunFam" id="3.20.20.80:FF:000005">
    <property type="entry name" value="Glucan endo-1,3-beta-glucosidase 14"/>
    <property type="match status" value="1"/>
</dbReference>
<reference evidence="9 10" key="1">
    <citation type="journal article" date="2013" name="Proc. Natl. Acad. Sci. U.S.A.">
        <title>Fine-scale variation in meiotic recombination in Mimulus inferred from population shotgun sequencing.</title>
        <authorList>
            <person name="Hellsten U."/>
            <person name="Wright K.M."/>
            <person name="Jenkins J."/>
            <person name="Shu S."/>
            <person name="Yuan Y."/>
            <person name="Wessler S.R."/>
            <person name="Schmutz J."/>
            <person name="Willis J.H."/>
            <person name="Rokhsar D.S."/>
        </authorList>
    </citation>
    <scope>NUCLEOTIDE SEQUENCE [LARGE SCALE GENOMIC DNA]</scope>
    <source>
        <strain evidence="10">cv. DUN x IM62</strain>
    </source>
</reference>
<dbReference type="AlphaFoldDB" id="A0A022PZ83"/>
<protein>
    <recommendedName>
        <fullName evidence="3">glucan endo-1,3-beta-D-glucosidase</fullName>
        <ecNumber evidence="3">3.2.1.39</ecNumber>
    </recommendedName>
</protein>
<dbReference type="InterPro" id="IPR000490">
    <property type="entry name" value="Glyco_hydro_17"/>
</dbReference>
<dbReference type="EMBL" id="KI632223">
    <property type="protein sequence ID" value="EYU21647.1"/>
    <property type="molecule type" value="Genomic_DNA"/>
</dbReference>
<evidence type="ECO:0000313" key="9">
    <source>
        <dbReference type="EMBL" id="EYU21647.1"/>
    </source>
</evidence>
<dbReference type="GO" id="GO:0005975">
    <property type="term" value="P:carbohydrate metabolic process"/>
    <property type="evidence" value="ECO:0007669"/>
    <property type="project" value="InterPro"/>
</dbReference>
<evidence type="ECO:0000256" key="1">
    <source>
        <dbReference type="ARBA" id="ARBA00000382"/>
    </source>
</evidence>
<dbReference type="InterPro" id="IPR017853">
    <property type="entry name" value="GH"/>
</dbReference>
<evidence type="ECO:0000256" key="6">
    <source>
        <dbReference type="ARBA" id="ARBA00023295"/>
    </source>
</evidence>
<evidence type="ECO:0000256" key="8">
    <source>
        <dbReference type="SAM" id="SignalP"/>
    </source>
</evidence>
<keyword evidence="10" id="KW-1185">Reference proteome</keyword>
<keyword evidence="4 8" id="KW-0732">Signal</keyword>
<evidence type="ECO:0000256" key="4">
    <source>
        <dbReference type="ARBA" id="ARBA00022729"/>
    </source>
</evidence>
<dbReference type="STRING" id="4155.A0A022PZ83"/>
<gene>
    <name evidence="9" type="ORF">MIMGU_mgv1a026651mg</name>
</gene>
<evidence type="ECO:0000256" key="5">
    <source>
        <dbReference type="ARBA" id="ARBA00022801"/>
    </source>
</evidence>
<dbReference type="SUPFAM" id="SSF51445">
    <property type="entry name" value="(Trans)glycosidases"/>
    <property type="match status" value="1"/>
</dbReference>
<dbReference type="PANTHER" id="PTHR32227">
    <property type="entry name" value="GLUCAN ENDO-1,3-BETA-GLUCOSIDASE BG1-RELATED-RELATED"/>
    <property type="match status" value="1"/>
</dbReference>
<comment type="catalytic activity">
    <reaction evidence="1">
        <text>Hydrolysis of (1-&gt;3)-beta-D-glucosidic linkages in (1-&gt;3)-beta-D-glucans.</text>
        <dbReference type="EC" id="3.2.1.39"/>
    </reaction>
</comment>
<dbReference type="GO" id="GO:0042973">
    <property type="term" value="F:glucan endo-1,3-beta-D-glucosidase activity"/>
    <property type="evidence" value="ECO:0007669"/>
    <property type="project" value="UniProtKB-EC"/>
</dbReference>
<feature type="signal peptide" evidence="8">
    <location>
        <begin position="1"/>
        <end position="17"/>
    </location>
</feature>
<comment type="similarity">
    <text evidence="2 7">Belongs to the glycosyl hydrolase 17 family.</text>
</comment>
<evidence type="ECO:0000313" key="10">
    <source>
        <dbReference type="Proteomes" id="UP000030748"/>
    </source>
</evidence>
<keyword evidence="5" id="KW-0378">Hydrolase</keyword>
<dbReference type="eggNOG" id="ENOG502QWF6">
    <property type="taxonomic scope" value="Eukaryota"/>
</dbReference>
<organism evidence="9 10">
    <name type="scientific">Erythranthe guttata</name>
    <name type="common">Yellow monkey flower</name>
    <name type="synonym">Mimulus guttatus</name>
    <dbReference type="NCBI Taxonomy" id="4155"/>
    <lineage>
        <taxon>Eukaryota</taxon>
        <taxon>Viridiplantae</taxon>
        <taxon>Streptophyta</taxon>
        <taxon>Embryophyta</taxon>
        <taxon>Tracheophyta</taxon>
        <taxon>Spermatophyta</taxon>
        <taxon>Magnoliopsida</taxon>
        <taxon>eudicotyledons</taxon>
        <taxon>Gunneridae</taxon>
        <taxon>Pentapetalae</taxon>
        <taxon>asterids</taxon>
        <taxon>lamiids</taxon>
        <taxon>Lamiales</taxon>
        <taxon>Phrymaceae</taxon>
        <taxon>Erythranthe</taxon>
    </lineage>
</organism>
<dbReference type="GO" id="GO:0005886">
    <property type="term" value="C:plasma membrane"/>
    <property type="evidence" value="ECO:0000318"/>
    <property type="project" value="GO_Central"/>
</dbReference>
<dbReference type="Pfam" id="PF00332">
    <property type="entry name" value="Glyco_hydro_17"/>
    <property type="match status" value="1"/>
</dbReference>
<accession>A0A022PZ83</accession>
<dbReference type="InterPro" id="IPR044965">
    <property type="entry name" value="Glyco_hydro_17_plant"/>
</dbReference>